<reference evidence="2 3" key="1">
    <citation type="journal article" date="2008" name="J. Bacteriol.">
        <title>Genome sequence of Staphylococcus aureus strain Newman and comparative analysis of staphylococcal genomes: polymorphism and evolution of two major pathogenicity islands.</title>
        <authorList>
            <person name="Baba T."/>
            <person name="Bae T."/>
            <person name="Schneewind O."/>
            <person name="Takeuchi F."/>
            <person name="Hiramatsu K."/>
        </authorList>
    </citation>
    <scope>NUCLEOTIDE SEQUENCE [LARGE SCALE GENOMIC DNA]</scope>
    <source>
        <strain evidence="2 3">Newman</strain>
    </source>
</reference>
<dbReference type="KEGG" id="sae:NWMN_0410"/>
<evidence type="ECO:0000313" key="3">
    <source>
        <dbReference type="Proteomes" id="UP000006386"/>
    </source>
</evidence>
<dbReference type="Pfam" id="PF04507">
    <property type="entry name" value="DUF576"/>
    <property type="match status" value="1"/>
</dbReference>
<dbReference type="Gene3D" id="2.50.20.40">
    <property type="match status" value="1"/>
</dbReference>
<dbReference type="InterPro" id="IPR038641">
    <property type="entry name" value="Csa_sf"/>
</dbReference>
<gene>
    <name evidence="2" type="primary">lpl7nm</name>
    <name evidence="2" type="ordered locus">NWMN_0410</name>
</gene>
<comment type="similarity">
    <text evidence="1">Belongs to the staphylococcal tandem lipoprotein family.</text>
</comment>
<keyword evidence="2" id="KW-0449">Lipoprotein</keyword>
<dbReference type="PROSITE" id="PS51257">
    <property type="entry name" value="PROKAR_LIPOPROTEIN"/>
    <property type="match status" value="1"/>
</dbReference>
<dbReference type="HOGENOM" id="CLU_071589_0_1_9"/>
<dbReference type="Proteomes" id="UP000006386">
    <property type="component" value="Chromosome"/>
</dbReference>
<sequence length="271" mass="31631">MMGYIKRMALYMSVFLLIIFIVGCRNMKDEQKKEEQTNKTDSKEEQIKKSFEKTLDMYPIKNLEELYDKEGYRDGEFKKGDKGMWTIYTDFAKSNKQGGLSNEGMVLYLDRNTRTAKGHYFVKTFYNKGKFPDRKNYKVEMKNNKIILLDKVEDTNLKKRIENFKFFGQYANLKELKNYNNGDVSINENVPSYDAKFKMSNKDENVKQLRSRYNIPTDKAPVLKMHIDGNLKGSSVGYKKLEIDFSKGGKSDLSVIDSLNFQPAKVDEDDE</sequence>
<dbReference type="AlphaFoldDB" id="A0A0H3KEF5"/>
<dbReference type="EMBL" id="AP009351">
    <property type="protein sequence ID" value="BAF66682.1"/>
    <property type="molecule type" value="Genomic_DNA"/>
</dbReference>
<organism evidence="2 3">
    <name type="scientific">Staphylococcus aureus (strain Newman)</name>
    <dbReference type="NCBI Taxonomy" id="426430"/>
    <lineage>
        <taxon>Bacteria</taxon>
        <taxon>Bacillati</taxon>
        <taxon>Bacillota</taxon>
        <taxon>Bacilli</taxon>
        <taxon>Bacillales</taxon>
        <taxon>Staphylococcaceae</taxon>
        <taxon>Staphylococcus</taxon>
    </lineage>
</organism>
<dbReference type="NCBIfam" id="TIGR01742">
    <property type="entry name" value="SA_tandem_lipo"/>
    <property type="match status" value="1"/>
</dbReference>
<proteinExistence type="inferred from homology"/>
<evidence type="ECO:0000313" key="2">
    <source>
        <dbReference type="EMBL" id="BAF66682.1"/>
    </source>
</evidence>
<evidence type="ECO:0000256" key="1">
    <source>
        <dbReference type="ARBA" id="ARBA00009715"/>
    </source>
</evidence>
<dbReference type="InterPro" id="IPR007595">
    <property type="entry name" value="Csa"/>
</dbReference>
<name>A0A0H3KEF5_STAAE</name>
<accession>A0A0H3KEF5</accession>
<protein>
    <submittedName>
        <fullName evidence="2">Staphylococcal tandem lipoprotein</fullName>
    </submittedName>
</protein>